<dbReference type="eggNOG" id="ENOG5033JPK">
    <property type="taxonomic scope" value="Bacteria"/>
</dbReference>
<evidence type="ECO:0000313" key="2">
    <source>
        <dbReference type="EMBL" id="EFF67344.1"/>
    </source>
</evidence>
<proteinExistence type="predicted"/>
<dbReference type="SUPFAM" id="SSF69304">
    <property type="entry name" value="Tricorn protease N-terminal domain"/>
    <property type="match status" value="1"/>
</dbReference>
<evidence type="ECO:0008006" key="4">
    <source>
        <dbReference type="Google" id="ProtNLM"/>
    </source>
</evidence>
<keyword evidence="3" id="KW-1185">Reference proteome</keyword>
<gene>
    <name evidence="2" type="ORF">BUTYVIB_02543</name>
</gene>
<reference evidence="2 3" key="1">
    <citation type="submission" date="2010-02" db="EMBL/GenBank/DDBJ databases">
        <authorList>
            <person name="Weinstock G."/>
            <person name="Sodergren E."/>
            <person name="Clifton S."/>
            <person name="Fulton L."/>
            <person name="Fulton B."/>
            <person name="Courtney L."/>
            <person name="Fronick C."/>
            <person name="Harrison M."/>
            <person name="Strong C."/>
            <person name="Farmer C."/>
            <person name="Delahaunty K."/>
            <person name="Markovic C."/>
            <person name="Hall O."/>
            <person name="Minx P."/>
            <person name="Tomlinson C."/>
            <person name="Mitreva M."/>
            <person name="Nelson J."/>
            <person name="Hou S."/>
            <person name="Wollam A."/>
            <person name="Pepin K.H."/>
            <person name="Johnson M."/>
            <person name="Bhonagiri V."/>
            <person name="Zhang X."/>
            <person name="Suruliraj S."/>
            <person name="Warren W."/>
            <person name="Chinwalla A."/>
            <person name="Mardis E.R."/>
            <person name="Wilson R.K."/>
        </authorList>
    </citation>
    <scope>NUCLEOTIDE SEQUENCE [LARGE SCALE GENOMIC DNA]</scope>
    <source>
        <strain evidence="2 3">DSM 2876</strain>
    </source>
</reference>
<feature type="signal peptide" evidence="1">
    <location>
        <begin position="1"/>
        <end position="30"/>
    </location>
</feature>
<comment type="caution">
    <text evidence="2">The sequence shown here is derived from an EMBL/GenBank/DDBJ whole genome shotgun (WGS) entry which is preliminary data.</text>
</comment>
<keyword evidence="1" id="KW-0732">Signal</keyword>
<name>D4S363_9FIRM</name>
<dbReference type="HOGENOM" id="CLU_653611_0_0_9"/>
<dbReference type="EMBL" id="ABWN01000043">
    <property type="protein sequence ID" value="EFF67344.1"/>
    <property type="molecule type" value="Genomic_DNA"/>
</dbReference>
<dbReference type="PROSITE" id="PS51257">
    <property type="entry name" value="PROKAR_LIPOPROTEIN"/>
    <property type="match status" value="1"/>
</dbReference>
<sequence length="398" mass="45647">MEVIYMKKRTLVVFIAAGLLLCGCSGKNNNDNNTNKDIDNNVDNNINYVVGDYDFSYNEKTDSPVGYEWGDMSESHDGYYVPILGNIKFLDSKLENCVPLCSNPDCTHNTEECVSYFYRNDISLVSQVYYYDGYIYEVGKKTVENKGCDTNLYRLKDDGTSFEKYMTLYRLEAGDGEVTPYPEVCIHRGYVYYVIPFQSTMKLQRMKLGSKEAETVYEMTGDRQNLYRIKAYGNHIFFQAGNFLADNIDINASIFSYDIDTGKVEKVVENAVSYYGIGINRLYYSLDGGVQVYDFEKKASEEFISKIYEDQSMLVSDKYVTVYDKSNMQVYDFTGKKVYERNLDKDDISAIYGIDGDTVFVYINRKGKPEIKGIQGLGYFKISSDDALVQVDIYEIEN</sequence>
<evidence type="ECO:0000256" key="1">
    <source>
        <dbReference type="SAM" id="SignalP"/>
    </source>
</evidence>
<accession>D4S363</accession>
<dbReference type="AlphaFoldDB" id="D4S363"/>
<dbReference type="Proteomes" id="UP000006238">
    <property type="component" value="Unassembled WGS sequence"/>
</dbReference>
<organism evidence="2 3">
    <name type="scientific">Eshraghiella crossota DSM 2876</name>
    <dbReference type="NCBI Taxonomy" id="511680"/>
    <lineage>
        <taxon>Bacteria</taxon>
        <taxon>Bacillati</taxon>
        <taxon>Bacillota</taxon>
        <taxon>Clostridia</taxon>
        <taxon>Lachnospirales</taxon>
        <taxon>Lachnospiraceae</taxon>
        <taxon>Eshraghiella</taxon>
    </lineage>
</organism>
<feature type="chain" id="PRO_5003062373" description="DUF5050 domain-containing protein" evidence="1">
    <location>
        <begin position="31"/>
        <end position="398"/>
    </location>
</feature>
<protein>
    <recommendedName>
        <fullName evidence="4">DUF5050 domain-containing protein</fullName>
    </recommendedName>
</protein>
<evidence type="ECO:0000313" key="3">
    <source>
        <dbReference type="Proteomes" id="UP000006238"/>
    </source>
</evidence>